<dbReference type="SUPFAM" id="SSF48403">
    <property type="entry name" value="Ankyrin repeat"/>
    <property type="match status" value="1"/>
</dbReference>
<protein>
    <submittedName>
        <fullName evidence="3">Protein ACCELERATED CELL DEATH 6-like</fullName>
    </submittedName>
</protein>
<dbReference type="SMART" id="SM00248">
    <property type="entry name" value="ANK"/>
    <property type="match status" value="5"/>
</dbReference>
<dbReference type="GeneID" id="132803554"/>
<evidence type="ECO:0000313" key="3">
    <source>
        <dbReference type="RefSeq" id="XP_060672758.1"/>
    </source>
</evidence>
<dbReference type="RefSeq" id="XP_060672758.1">
    <property type="nucleotide sequence ID" value="XM_060816775.1"/>
</dbReference>
<dbReference type="InterPro" id="IPR036770">
    <property type="entry name" value="Ankyrin_rpt-contain_sf"/>
</dbReference>
<dbReference type="PROSITE" id="PS50088">
    <property type="entry name" value="ANK_REPEAT"/>
    <property type="match status" value="1"/>
</dbReference>
<dbReference type="PANTHER" id="PTHR24121:SF22">
    <property type="entry name" value="PROTEIN ACCELERATED CELL DEATH 6-LIKE"/>
    <property type="match status" value="1"/>
</dbReference>
<reference evidence="3" key="1">
    <citation type="submission" date="2025-08" db="UniProtKB">
        <authorList>
            <consortium name="RefSeq"/>
        </authorList>
    </citation>
    <scope>IDENTIFICATION</scope>
    <source>
        <tissue evidence="3">Seedling</tissue>
    </source>
</reference>
<keyword evidence="1" id="KW-0040">ANK repeat</keyword>
<evidence type="ECO:0000256" key="1">
    <source>
        <dbReference type="PROSITE-ProRule" id="PRU00023"/>
    </source>
</evidence>
<sequence length="257" mass="29026">MRNQMKNQNMKSMPPQLYKAVATNNIDLLRQLSTDRDLEISLFVQRIPRGDTLLHIAASLGYDQHVQEILSTSANTSSSNVLLIRETNNDRETALHLALKNRHKGIARMLFEKDPKVTHYVNREGKSPLYMAVEAGYMEIFKAMMEDQDGNNPDDLMKQKVVHVCIDGKNGGILDILLLKKWISAVTSVDERGKNSLSYAALVGYTEGVRRILIEFGEYSYVADENGFFPIHMASSKGHIDIIRVSAALSRFKRAEQ</sequence>
<dbReference type="Gene3D" id="1.25.40.20">
    <property type="entry name" value="Ankyrin repeat-containing domain"/>
    <property type="match status" value="1"/>
</dbReference>
<proteinExistence type="predicted"/>
<gene>
    <name evidence="3" type="primary">LOC132803554</name>
</gene>
<dbReference type="InterPro" id="IPR002110">
    <property type="entry name" value="Ankyrin_rpt"/>
</dbReference>
<dbReference type="PANTHER" id="PTHR24121">
    <property type="entry name" value="NO MECHANORECEPTOR POTENTIAL C, ISOFORM D-RELATED"/>
    <property type="match status" value="1"/>
</dbReference>
<organism evidence="2 3">
    <name type="scientific">Ziziphus jujuba</name>
    <name type="common">Chinese jujube</name>
    <name type="synonym">Ziziphus sativa</name>
    <dbReference type="NCBI Taxonomy" id="326968"/>
    <lineage>
        <taxon>Eukaryota</taxon>
        <taxon>Viridiplantae</taxon>
        <taxon>Streptophyta</taxon>
        <taxon>Embryophyta</taxon>
        <taxon>Tracheophyta</taxon>
        <taxon>Spermatophyta</taxon>
        <taxon>Magnoliopsida</taxon>
        <taxon>eudicotyledons</taxon>
        <taxon>Gunneridae</taxon>
        <taxon>Pentapetalae</taxon>
        <taxon>rosids</taxon>
        <taxon>fabids</taxon>
        <taxon>Rosales</taxon>
        <taxon>Rhamnaceae</taxon>
        <taxon>Paliureae</taxon>
        <taxon>Ziziphus</taxon>
    </lineage>
</organism>
<evidence type="ECO:0000313" key="2">
    <source>
        <dbReference type="Proteomes" id="UP001652623"/>
    </source>
</evidence>
<keyword evidence="2" id="KW-1185">Reference proteome</keyword>
<dbReference type="Pfam" id="PF12796">
    <property type="entry name" value="Ank_2"/>
    <property type="match status" value="1"/>
</dbReference>
<accession>A0ABM4A7Q1</accession>
<feature type="repeat" description="ANK" evidence="1">
    <location>
        <begin position="49"/>
        <end position="81"/>
    </location>
</feature>
<dbReference type="Proteomes" id="UP001652623">
    <property type="component" value="Chromosome 4"/>
</dbReference>
<name>A0ABM4A7Q1_ZIZJJ</name>